<name>A0A645A6A1_9ZZZZ</name>
<accession>A0A645A6A1</accession>
<sequence length="225" mass="25458">MHHSQVRGIDVQRSIGHLQSPYRLCSIDVVSLLDLFEHRLIGRAVWMLFEPAFCPDFSLGIKVALQLGIGEHNRSNIPAFDDHIQVFGNSSELLVHMLAQWRIRGDFRNIPVNLIGMELVLHILSSHTDTPIPHSKDMLFRSLKDGRKIHRIFAQLNMQVGIRTVKRAGIQIIKITGPSNHFCNGALAHPRWSIDCNYHETFLFFTGSVSPLSMASISEGNTARY</sequence>
<proteinExistence type="predicted"/>
<organism evidence="1">
    <name type="scientific">bioreactor metagenome</name>
    <dbReference type="NCBI Taxonomy" id="1076179"/>
    <lineage>
        <taxon>unclassified sequences</taxon>
        <taxon>metagenomes</taxon>
        <taxon>ecological metagenomes</taxon>
    </lineage>
</organism>
<evidence type="ECO:0000313" key="1">
    <source>
        <dbReference type="EMBL" id="MPM48700.1"/>
    </source>
</evidence>
<protein>
    <submittedName>
        <fullName evidence="1">Uncharacterized protein</fullName>
    </submittedName>
</protein>
<gene>
    <name evidence="1" type="ORF">SDC9_95426</name>
</gene>
<comment type="caution">
    <text evidence="1">The sequence shown here is derived from an EMBL/GenBank/DDBJ whole genome shotgun (WGS) entry which is preliminary data.</text>
</comment>
<dbReference type="AlphaFoldDB" id="A0A645A6A1"/>
<dbReference type="EMBL" id="VSSQ01012213">
    <property type="protein sequence ID" value="MPM48700.1"/>
    <property type="molecule type" value="Genomic_DNA"/>
</dbReference>
<reference evidence="1" key="1">
    <citation type="submission" date="2019-08" db="EMBL/GenBank/DDBJ databases">
        <authorList>
            <person name="Kucharzyk K."/>
            <person name="Murdoch R.W."/>
            <person name="Higgins S."/>
            <person name="Loffler F."/>
        </authorList>
    </citation>
    <scope>NUCLEOTIDE SEQUENCE</scope>
</reference>